<feature type="domain" description="Histidine kinase/HSP90-like ATPase" evidence="2">
    <location>
        <begin position="26"/>
        <end position="120"/>
    </location>
</feature>
<evidence type="ECO:0000313" key="4">
    <source>
        <dbReference type="Proteomes" id="UP000419138"/>
    </source>
</evidence>
<gene>
    <name evidence="3" type="ORF">FF041_25560</name>
</gene>
<dbReference type="GO" id="GO:0005524">
    <property type="term" value="F:ATP binding"/>
    <property type="evidence" value="ECO:0007669"/>
    <property type="project" value="UniProtKB-KW"/>
</dbReference>
<keyword evidence="1" id="KW-0418">Kinase</keyword>
<accession>A0A646KND0</accession>
<reference evidence="3 4" key="1">
    <citation type="submission" date="2019-05" db="EMBL/GenBank/DDBJ databases">
        <title>Comparative genomics and metabolomics analyses of clavulanic acid producing Streptomyces species provides insight into specialized metabolism and evolution of beta-lactam biosynthetic gene clusters.</title>
        <authorList>
            <person name="Moore M.A."/>
            <person name="Cruz-Morales P."/>
            <person name="Barona Gomez F."/>
            <person name="Kapil T."/>
        </authorList>
    </citation>
    <scope>NUCLEOTIDE SEQUENCE [LARGE SCALE GENOMIC DNA]</scope>
    <source>
        <strain evidence="3 4">NRRL 5741</strain>
    </source>
</reference>
<keyword evidence="3" id="KW-0067">ATP-binding</keyword>
<dbReference type="CDD" id="cd16936">
    <property type="entry name" value="HATPase_RsbW-like"/>
    <property type="match status" value="1"/>
</dbReference>
<dbReference type="EMBL" id="VCLA01000170">
    <property type="protein sequence ID" value="MQT03431.1"/>
    <property type="molecule type" value="Genomic_DNA"/>
</dbReference>
<organism evidence="3 4">
    <name type="scientific">Streptomyces jumonjinensis</name>
    <dbReference type="NCBI Taxonomy" id="1945"/>
    <lineage>
        <taxon>Bacteria</taxon>
        <taxon>Bacillati</taxon>
        <taxon>Actinomycetota</taxon>
        <taxon>Actinomycetes</taxon>
        <taxon>Kitasatosporales</taxon>
        <taxon>Streptomycetaceae</taxon>
        <taxon>Streptomyces</taxon>
    </lineage>
</organism>
<dbReference type="InterPro" id="IPR003594">
    <property type="entry name" value="HATPase_dom"/>
</dbReference>
<name>A0A646KND0_STRJU</name>
<keyword evidence="1" id="KW-0808">Transferase</keyword>
<evidence type="ECO:0000256" key="1">
    <source>
        <dbReference type="ARBA" id="ARBA00022527"/>
    </source>
</evidence>
<sequence>MRLSRTALPGEPIAQHDRAWPALMRRLGAAQLRVWRLDALIESADLVISELVTNGFQHGRGDTVAVRLWRTATYICIEVDSGPSPWKPRTRQPDPYDEGGRGLHLVAALSDTWGITPDGSRTWSVLAAPDENRLS</sequence>
<dbReference type="SUPFAM" id="SSF55874">
    <property type="entry name" value="ATPase domain of HSP90 chaperone/DNA topoisomerase II/histidine kinase"/>
    <property type="match status" value="1"/>
</dbReference>
<keyword evidence="3" id="KW-0547">Nucleotide-binding</keyword>
<dbReference type="Proteomes" id="UP000419138">
    <property type="component" value="Unassembled WGS sequence"/>
</dbReference>
<evidence type="ECO:0000259" key="2">
    <source>
        <dbReference type="Pfam" id="PF13581"/>
    </source>
</evidence>
<dbReference type="Pfam" id="PF13581">
    <property type="entry name" value="HATPase_c_2"/>
    <property type="match status" value="1"/>
</dbReference>
<evidence type="ECO:0000313" key="3">
    <source>
        <dbReference type="EMBL" id="MQT03431.1"/>
    </source>
</evidence>
<keyword evidence="4" id="KW-1185">Reference proteome</keyword>
<proteinExistence type="predicted"/>
<comment type="caution">
    <text evidence="3">The sequence shown here is derived from an EMBL/GenBank/DDBJ whole genome shotgun (WGS) entry which is preliminary data.</text>
</comment>
<dbReference type="GO" id="GO:0004674">
    <property type="term" value="F:protein serine/threonine kinase activity"/>
    <property type="evidence" value="ECO:0007669"/>
    <property type="project" value="UniProtKB-KW"/>
</dbReference>
<keyword evidence="1" id="KW-0723">Serine/threonine-protein kinase</keyword>
<dbReference type="InterPro" id="IPR036890">
    <property type="entry name" value="HATPase_C_sf"/>
</dbReference>
<dbReference type="AlphaFoldDB" id="A0A646KND0"/>
<dbReference type="OrthoDB" id="4166172at2"/>
<dbReference type="PANTHER" id="PTHR35526:SF3">
    <property type="entry name" value="ANTI-SIGMA-F FACTOR RSBW"/>
    <property type="match status" value="1"/>
</dbReference>
<dbReference type="PANTHER" id="PTHR35526">
    <property type="entry name" value="ANTI-SIGMA-F FACTOR RSBW-RELATED"/>
    <property type="match status" value="1"/>
</dbReference>
<dbReference type="Gene3D" id="3.30.565.10">
    <property type="entry name" value="Histidine kinase-like ATPase, C-terminal domain"/>
    <property type="match status" value="1"/>
</dbReference>
<dbReference type="InterPro" id="IPR050267">
    <property type="entry name" value="Anti-sigma-factor_SerPK"/>
</dbReference>
<protein>
    <submittedName>
        <fullName evidence="3">ATP-binding protein</fullName>
    </submittedName>
</protein>